<gene>
    <name evidence="5" type="ORF">F4V43_15315</name>
</gene>
<dbReference type="Gene3D" id="3.40.109.30">
    <property type="entry name" value="putative nitroreductase (tm1586), domain 2"/>
    <property type="match status" value="1"/>
</dbReference>
<keyword evidence="3" id="KW-0560">Oxidoreductase</keyword>
<comment type="caution">
    <text evidence="5">The sequence shown here is derived from an EMBL/GenBank/DDBJ whole genome shotgun (WGS) entry which is preliminary data.</text>
</comment>
<dbReference type="Proteomes" id="UP000367750">
    <property type="component" value="Unassembled WGS sequence"/>
</dbReference>
<dbReference type="Gene3D" id="3.40.109.10">
    <property type="entry name" value="NADH Oxidase"/>
    <property type="match status" value="1"/>
</dbReference>
<dbReference type="RefSeq" id="WP_150459130.1">
    <property type="nucleotide sequence ID" value="NZ_VYKK01000022.1"/>
</dbReference>
<evidence type="ECO:0000313" key="6">
    <source>
        <dbReference type="Proteomes" id="UP000367750"/>
    </source>
</evidence>
<dbReference type="GO" id="GO:0016491">
    <property type="term" value="F:oxidoreductase activity"/>
    <property type="evidence" value="ECO:0007669"/>
    <property type="project" value="UniProtKB-KW"/>
</dbReference>
<dbReference type="PANTHER" id="PTHR23026:SF90">
    <property type="entry name" value="IODOTYROSINE DEIODINASE 1"/>
    <property type="match status" value="1"/>
</dbReference>
<dbReference type="Pfam" id="PF14512">
    <property type="entry name" value="TM1586_NiRdase"/>
    <property type="match status" value="1"/>
</dbReference>
<accession>A0A5J5FZC0</accession>
<feature type="domain" description="Putative nitroreductase TM1586" evidence="4">
    <location>
        <begin position="12"/>
        <end position="255"/>
    </location>
</feature>
<sequence>MTTDTSPAAGSLYEAIKIRRSVRTFRTEALRSEDLLTLEAYLADPANWTGPWGRTVRPQWIPVKGKRTDQGIKLGTYGMIRNPQGYAAGSVRKDDPLGLADFGYVFEGLVLHLTHQGVGTCWLGGSFTRSTFGQELNIGADEWIPCVSPVGYPADSEGLLRSVIRQAVGANRRKEWSELFMDGAFGQPLTEAAAGRLAEAFESVRQGPSASNKQPWRLLLAEDRRAVHFFLRRTPGYSETMQRIDLGIAMRHFEEACRALELPGDWIIADSAPAAPDDGTEYLYTRML</sequence>
<reference evidence="5 6" key="1">
    <citation type="submission" date="2019-09" db="EMBL/GenBank/DDBJ databases">
        <title>Bacillus ochoae sp. nov., Paenibacillus whitsoniae sp. nov., Paenibacillus spiritus sp. nov. Isolated from the Mars Exploration Rover during spacecraft assembly.</title>
        <authorList>
            <person name="Seuylemezian A."/>
            <person name="Vaishampayan P."/>
        </authorList>
    </citation>
    <scope>NUCLEOTIDE SEQUENCE [LARGE SCALE GENOMIC DNA]</scope>
    <source>
        <strain evidence="5 6">MER_111</strain>
    </source>
</reference>
<name>A0A5J5FZC0_9BACL</name>
<evidence type="ECO:0000256" key="3">
    <source>
        <dbReference type="ARBA" id="ARBA00023002"/>
    </source>
</evidence>
<evidence type="ECO:0000313" key="5">
    <source>
        <dbReference type="EMBL" id="KAA8999698.1"/>
    </source>
</evidence>
<proteinExistence type="predicted"/>
<dbReference type="EMBL" id="VYKK01000022">
    <property type="protein sequence ID" value="KAA8999698.1"/>
    <property type="molecule type" value="Genomic_DNA"/>
</dbReference>
<evidence type="ECO:0000256" key="1">
    <source>
        <dbReference type="ARBA" id="ARBA00022630"/>
    </source>
</evidence>
<organism evidence="5 6">
    <name type="scientific">Paenibacillus spiritus</name>
    <dbReference type="NCBI Taxonomy" id="2496557"/>
    <lineage>
        <taxon>Bacteria</taxon>
        <taxon>Bacillati</taxon>
        <taxon>Bacillota</taxon>
        <taxon>Bacilli</taxon>
        <taxon>Bacillales</taxon>
        <taxon>Paenibacillaceae</taxon>
        <taxon>Paenibacillus</taxon>
    </lineage>
</organism>
<evidence type="ECO:0000256" key="2">
    <source>
        <dbReference type="ARBA" id="ARBA00022643"/>
    </source>
</evidence>
<protein>
    <submittedName>
        <fullName evidence="5">Nitroreductase</fullName>
    </submittedName>
</protein>
<evidence type="ECO:0000259" key="4">
    <source>
        <dbReference type="Pfam" id="PF14512"/>
    </source>
</evidence>
<dbReference type="SUPFAM" id="SSF55469">
    <property type="entry name" value="FMN-dependent nitroreductase-like"/>
    <property type="match status" value="2"/>
</dbReference>
<keyword evidence="1" id="KW-0285">Flavoprotein</keyword>
<dbReference type="InterPro" id="IPR029478">
    <property type="entry name" value="TM1586_NiRdase"/>
</dbReference>
<dbReference type="InterPro" id="IPR050627">
    <property type="entry name" value="Nitroreductase/BluB"/>
</dbReference>
<dbReference type="OrthoDB" id="9814075at2"/>
<keyword evidence="2" id="KW-0288">FMN</keyword>
<dbReference type="AlphaFoldDB" id="A0A5J5FZC0"/>
<dbReference type="InterPro" id="IPR000415">
    <property type="entry name" value="Nitroreductase-like"/>
</dbReference>
<dbReference type="PANTHER" id="PTHR23026">
    <property type="entry name" value="NADPH NITROREDUCTASE"/>
    <property type="match status" value="1"/>
</dbReference>
<keyword evidence="6" id="KW-1185">Reference proteome</keyword>